<evidence type="ECO:0000259" key="6">
    <source>
        <dbReference type="Pfam" id="PF08281"/>
    </source>
</evidence>
<dbReference type="GO" id="GO:0003677">
    <property type="term" value="F:DNA binding"/>
    <property type="evidence" value="ECO:0007669"/>
    <property type="project" value="InterPro"/>
</dbReference>
<feature type="domain" description="RNA polymerase sigma factor 70 region 4 type 2" evidence="6">
    <location>
        <begin position="118"/>
        <end position="169"/>
    </location>
</feature>
<gene>
    <name evidence="7" type="ORF">M125_4337</name>
</gene>
<dbReference type="GO" id="GO:0006352">
    <property type="term" value="P:DNA-templated transcription initiation"/>
    <property type="evidence" value="ECO:0007669"/>
    <property type="project" value="InterPro"/>
</dbReference>
<sequence>MKENTMYSNLESVEQLFRQYYKVLRVYAFRFVNDWDIAEDVVQDVFVALWNKRTDIEFDGAVKAYLFKAVYNKSLNILSSKKYTEEESVEQFSDQIEALQILENNQENSLFMKELQGEIETFIETLPTQVKKVFILSRSYGLKIKEISVQLDLSPKTVEKYLTRALLELRTHLKNKDLMSLLFLLYLCSK</sequence>
<dbReference type="SUPFAM" id="SSF88659">
    <property type="entry name" value="Sigma3 and sigma4 domains of RNA polymerase sigma factors"/>
    <property type="match status" value="1"/>
</dbReference>
<dbReference type="AlphaFoldDB" id="A0A015X8S1"/>
<evidence type="ECO:0000259" key="5">
    <source>
        <dbReference type="Pfam" id="PF04542"/>
    </source>
</evidence>
<dbReference type="InterPro" id="IPR039425">
    <property type="entry name" value="RNA_pol_sigma-70-like"/>
</dbReference>
<dbReference type="SUPFAM" id="SSF88946">
    <property type="entry name" value="Sigma2 domain of RNA polymerase sigma factors"/>
    <property type="match status" value="1"/>
</dbReference>
<evidence type="ECO:0000256" key="2">
    <source>
        <dbReference type="ARBA" id="ARBA00023015"/>
    </source>
</evidence>
<proteinExistence type="inferred from homology"/>
<dbReference type="EMBL" id="JGDB01000261">
    <property type="protein sequence ID" value="EXY89045.1"/>
    <property type="molecule type" value="Genomic_DNA"/>
</dbReference>
<accession>A0A015X8S1</accession>
<protein>
    <submittedName>
        <fullName evidence="7">RNA polymerase sigma-70 factor, expansion 1 family protein</fullName>
    </submittedName>
</protein>
<dbReference type="Pfam" id="PF04542">
    <property type="entry name" value="Sigma70_r2"/>
    <property type="match status" value="1"/>
</dbReference>
<dbReference type="Gene3D" id="1.10.10.10">
    <property type="entry name" value="Winged helix-like DNA-binding domain superfamily/Winged helix DNA-binding domain"/>
    <property type="match status" value="1"/>
</dbReference>
<dbReference type="Pfam" id="PF08281">
    <property type="entry name" value="Sigma70_r4_2"/>
    <property type="match status" value="1"/>
</dbReference>
<dbReference type="PANTHER" id="PTHR43133">
    <property type="entry name" value="RNA POLYMERASE ECF-TYPE SIGMA FACTO"/>
    <property type="match status" value="1"/>
</dbReference>
<evidence type="ECO:0000313" key="8">
    <source>
        <dbReference type="Proteomes" id="UP000020773"/>
    </source>
</evidence>
<feature type="domain" description="RNA polymerase sigma-70 region 2" evidence="5">
    <location>
        <begin position="16"/>
        <end position="81"/>
    </location>
</feature>
<keyword evidence="2" id="KW-0805">Transcription regulation</keyword>
<evidence type="ECO:0000256" key="1">
    <source>
        <dbReference type="ARBA" id="ARBA00010641"/>
    </source>
</evidence>
<dbReference type="Proteomes" id="UP000020773">
    <property type="component" value="Unassembled WGS sequence"/>
</dbReference>
<dbReference type="PANTHER" id="PTHR43133:SF46">
    <property type="entry name" value="RNA POLYMERASE SIGMA-70 FACTOR ECF SUBFAMILY"/>
    <property type="match status" value="1"/>
</dbReference>
<dbReference type="GeneID" id="60366638"/>
<dbReference type="InterPro" id="IPR007627">
    <property type="entry name" value="RNA_pol_sigma70_r2"/>
</dbReference>
<evidence type="ECO:0000256" key="4">
    <source>
        <dbReference type="ARBA" id="ARBA00023163"/>
    </source>
</evidence>
<keyword evidence="4" id="KW-0804">Transcription</keyword>
<dbReference type="InterPro" id="IPR013324">
    <property type="entry name" value="RNA_pol_sigma_r3/r4-like"/>
</dbReference>
<dbReference type="NCBIfam" id="TIGR02937">
    <property type="entry name" value="sigma70-ECF"/>
    <property type="match status" value="1"/>
</dbReference>
<name>A0A015X8S1_BACFG</name>
<keyword evidence="3" id="KW-0731">Sigma factor</keyword>
<dbReference type="InterPro" id="IPR036388">
    <property type="entry name" value="WH-like_DNA-bd_sf"/>
</dbReference>
<dbReference type="RefSeq" id="WP_010993474.1">
    <property type="nucleotide sequence ID" value="NZ_JGDB01000261.1"/>
</dbReference>
<dbReference type="PATRIC" id="fig|1339316.3.peg.4117"/>
<dbReference type="InterPro" id="IPR013325">
    <property type="entry name" value="RNA_pol_sigma_r2"/>
</dbReference>
<evidence type="ECO:0000256" key="3">
    <source>
        <dbReference type="ARBA" id="ARBA00023082"/>
    </source>
</evidence>
<dbReference type="InterPro" id="IPR014327">
    <property type="entry name" value="RNA_pol_sigma70_bacteroid"/>
</dbReference>
<organism evidence="7 8">
    <name type="scientific">Bacteroides fragilis str. 3998T(B)3</name>
    <dbReference type="NCBI Taxonomy" id="1339316"/>
    <lineage>
        <taxon>Bacteria</taxon>
        <taxon>Pseudomonadati</taxon>
        <taxon>Bacteroidota</taxon>
        <taxon>Bacteroidia</taxon>
        <taxon>Bacteroidales</taxon>
        <taxon>Bacteroidaceae</taxon>
        <taxon>Bacteroides</taxon>
    </lineage>
</organism>
<evidence type="ECO:0000313" key="7">
    <source>
        <dbReference type="EMBL" id="EXY89045.1"/>
    </source>
</evidence>
<comment type="caution">
    <text evidence="7">The sequence shown here is derived from an EMBL/GenBank/DDBJ whole genome shotgun (WGS) entry which is preliminary data.</text>
</comment>
<dbReference type="Gene3D" id="1.10.1740.10">
    <property type="match status" value="1"/>
</dbReference>
<dbReference type="InterPro" id="IPR013249">
    <property type="entry name" value="RNA_pol_sigma70_r4_t2"/>
</dbReference>
<dbReference type="GO" id="GO:0016987">
    <property type="term" value="F:sigma factor activity"/>
    <property type="evidence" value="ECO:0007669"/>
    <property type="project" value="UniProtKB-KW"/>
</dbReference>
<dbReference type="InterPro" id="IPR014284">
    <property type="entry name" value="RNA_pol_sigma-70_dom"/>
</dbReference>
<comment type="similarity">
    <text evidence="1">Belongs to the sigma-70 factor family. ECF subfamily.</text>
</comment>
<reference evidence="7 8" key="1">
    <citation type="submission" date="2014-02" db="EMBL/GenBank/DDBJ databases">
        <authorList>
            <person name="Sears C."/>
            <person name="Carroll K."/>
            <person name="Sack B.R."/>
            <person name="Qadri F."/>
            <person name="Myers L.L."/>
            <person name="Chung G.-T."/>
            <person name="Escheverria P."/>
            <person name="Fraser C.M."/>
            <person name="Sadzewicz L."/>
            <person name="Shefchek K.A."/>
            <person name="Tallon L."/>
            <person name="Das S.P."/>
            <person name="Daugherty S."/>
            <person name="Mongodin E.F."/>
        </authorList>
    </citation>
    <scope>NUCLEOTIDE SEQUENCE [LARGE SCALE GENOMIC DNA]</scope>
    <source>
        <strain evidence="8">3998T(B)3</strain>
    </source>
</reference>
<dbReference type="NCBIfam" id="TIGR02985">
    <property type="entry name" value="Sig70_bacteroi1"/>
    <property type="match status" value="1"/>
</dbReference>